<name>A0A6L9W7N9_9ACTN</name>
<proteinExistence type="predicted"/>
<evidence type="ECO:0000256" key="2">
    <source>
        <dbReference type="SAM" id="SignalP"/>
    </source>
</evidence>
<dbReference type="EMBL" id="JAAGWG010000046">
    <property type="protein sequence ID" value="NEK87872.1"/>
    <property type="molecule type" value="Genomic_DNA"/>
</dbReference>
<dbReference type="AlphaFoldDB" id="A0A6L9W7N9"/>
<feature type="chain" id="PRO_5026685914" evidence="2">
    <location>
        <begin position="23"/>
        <end position="297"/>
    </location>
</feature>
<evidence type="ECO:0000313" key="3">
    <source>
        <dbReference type="EMBL" id="NEK87872.1"/>
    </source>
</evidence>
<evidence type="ECO:0000256" key="1">
    <source>
        <dbReference type="SAM" id="MobiDB-lite"/>
    </source>
</evidence>
<comment type="caution">
    <text evidence="3">The sequence shown here is derived from an EMBL/GenBank/DDBJ whole genome shotgun (WGS) entry which is preliminary data.</text>
</comment>
<dbReference type="RefSeq" id="WP_163208147.1">
    <property type="nucleotide sequence ID" value="NZ_JAAGWG010000046.1"/>
</dbReference>
<organism evidence="3 4">
    <name type="scientific">Blastococcus saxobsidens</name>
    <dbReference type="NCBI Taxonomy" id="138336"/>
    <lineage>
        <taxon>Bacteria</taxon>
        <taxon>Bacillati</taxon>
        <taxon>Actinomycetota</taxon>
        <taxon>Actinomycetes</taxon>
        <taxon>Geodermatophilales</taxon>
        <taxon>Geodermatophilaceae</taxon>
        <taxon>Blastococcus</taxon>
    </lineage>
</organism>
<protein>
    <submittedName>
        <fullName evidence="3">Uncharacterized protein</fullName>
    </submittedName>
</protein>
<sequence length="297" mass="32587">MLAISIVALVISAFALPFTVWAARAAAKQAKAAHDQTQIQREQVAAAREQTQLQRKLARDASQPYVWADIQPDMQQGTVMHVVVGNSGPTVARNVRVTFDPPLPAGQQQSDKVEKVQRILATGLRSLAPGRVIRWTLGAGYDLLSTEEPQVRTVCVEGDGPYGPLPVLEMQIDISEWRQSRDAPDGSLHHVRGAIKDLTKAVDGVGRTMKRAADRLEYPPRETFELNEMGDSFTRRQLASPTPDDETETGTDPAPSSPPSIPQIIATTEPLALSVLARGVANSRRWVMHGDRRESRH</sequence>
<dbReference type="Proteomes" id="UP000479241">
    <property type="component" value="Unassembled WGS sequence"/>
</dbReference>
<keyword evidence="2" id="KW-0732">Signal</keyword>
<reference evidence="3 4" key="1">
    <citation type="submission" date="2019-12" db="EMBL/GenBank/DDBJ databases">
        <title>the WGS of Blastococcus saxobsidens 67B17.</title>
        <authorList>
            <person name="Jiang Z."/>
        </authorList>
    </citation>
    <scope>NUCLEOTIDE SEQUENCE [LARGE SCALE GENOMIC DNA]</scope>
    <source>
        <strain evidence="3 4">67B17</strain>
    </source>
</reference>
<gene>
    <name evidence="3" type="ORF">GCU60_19200</name>
</gene>
<feature type="region of interest" description="Disordered" evidence="1">
    <location>
        <begin position="227"/>
        <end position="266"/>
    </location>
</feature>
<accession>A0A6L9W7N9</accession>
<evidence type="ECO:0000313" key="4">
    <source>
        <dbReference type="Proteomes" id="UP000479241"/>
    </source>
</evidence>
<feature type="signal peptide" evidence="2">
    <location>
        <begin position="1"/>
        <end position="22"/>
    </location>
</feature>